<evidence type="ECO:0000313" key="5">
    <source>
        <dbReference type="Proteomes" id="UP000248795"/>
    </source>
</evidence>
<protein>
    <submittedName>
        <fullName evidence="4">Phospholipase</fullName>
    </submittedName>
</protein>
<gene>
    <name evidence="4" type="ORF">DK847_17030</name>
</gene>
<dbReference type="GO" id="GO:0016787">
    <property type="term" value="F:hydrolase activity"/>
    <property type="evidence" value="ECO:0007669"/>
    <property type="project" value="UniProtKB-KW"/>
</dbReference>
<accession>A0A2W2BHB2</accession>
<dbReference type="Pfam" id="PF02230">
    <property type="entry name" value="Abhydrolase_2"/>
    <property type="match status" value="1"/>
</dbReference>
<sequence>MSHILDTVIERHALARAGAPPARAKGIVLLIHGRGATAESMLPIADVVAQPELCYLAPQAERYTWYPQSFMAPTAANEPWLTRALDRVAAIIADILAAGIAPERLAITGFSQGACLTSETVLRNPRPYGFVGVLSGGAIGPPGTPRDYAGSLEGATIFLGCSDHDPHIPLARVKETTQLFTRMGAAVTERIYPGSSHGINDDEITKLRTGLAPLAT</sequence>
<name>A0A2W2BHB2_9HYPH</name>
<dbReference type="InterPro" id="IPR050565">
    <property type="entry name" value="LYPA1-2/EST-like"/>
</dbReference>
<dbReference type="PANTHER" id="PTHR10655">
    <property type="entry name" value="LYSOPHOSPHOLIPASE-RELATED"/>
    <property type="match status" value="1"/>
</dbReference>
<organism evidence="4 5">
    <name type="scientific">Aestuariivirga litoralis</name>
    <dbReference type="NCBI Taxonomy" id="2650924"/>
    <lineage>
        <taxon>Bacteria</taxon>
        <taxon>Pseudomonadati</taxon>
        <taxon>Pseudomonadota</taxon>
        <taxon>Alphaproteobacteria</taxon>
        <taxon>Hyphomicrobiales</taxon>
        <taxon>Aestuariivirgaceae</taxon>
        <taxon>Aestuariivirga</taxon>
    </lineage>
</organism>
<proteinExistence type="inferred from homology"/>
<dbReference type="SUPFAM" id="SSF53474">
    <property type="entry name" value="alpha/beta-Hydrolases"/>
    <property type="match status" value="1"/>
</dbReference>
<dbReference type="InterPro" id="IPR003140">
    <property type="entry name" value="PLipase/COase/thioEstase"/>
</dbReference>
<dbReference type="AlphaFoldDB" id="A0A2W2BHB2"/>
<evidence type="ECO:0000256" key="2">
    <source>
        <dbReference type="ARBA" id="ARBA00022801"/>
    </source>
</evidence>
<feature type="domain" description="Phospholipase/carboxylesterase/thioesterase" evidence="3">
    <location>
        <begin position="20"/>
        <end position="209"/>
    </location>
</feature>
<dbReference type="RefSeq" id="WP_111199743.1">
    <property type="nucleotide sequence ID" value="NZ_QKVK01000009.1"/>
</dbReference>
<comment type="caution">
    <text evidence="4">The sequence shown here is derived from an EMBL/GenBank/DDBJ whole genome shotgun (WGS) entry which is preliminary data.</text>
</comment>
<evidence type="ECO:0000259" key="3">
    <source>
        <dbReference type="Pfam" id="PF02230"/>
    </source>
</evidence>
<evidence type="ECO:0000313" key="4">
    <source>
        <dbReference type="EMBL" id="PZF75549.1"/>
    </source>
</evidence>
<evidence type="ECO:0000256" key="1">
    <source>
        <dbReference type="ARBA" id="ARBA00006499"/>
    </source>
</evidence>
<reference evidence="5" key="1">
    <citation type="submission" date="2018-06" db="EMBL/GenBank/DDBJ databases">
        <title>Aestuariibacter litoralis strain KCTC 52945T.</title>
        <authorList>
            <person name="Li X."/>
            <person name="Salam N."/>
            <person name="Li J.-L."/>
            <person name="Chen Y.-M."/>
            <person name="Yang Z.-W."/>
            <person name="Zhang L.-Y."/>
            <person name="Han M.-X."/>
            <person name="Xiao M."/>
            <person name="Li W.-J."/>
        </authorList>
    </citation>
    <scope>NUCLEOTIDE SEQUENCE [LARGE SCALE GENOMIC DNA]</scope>
    <source>
        <strain evidence="5">KCTC 52945</strain>
    </source>
</reference>
<dbReference type="Gene3D" id="3.40.50.1820">
    <property type="entry name" value="alpha/beta hydrolase"/>
    <property type="match status" value="1"/>
</dbReference>
<dbReference type="PANTHER" id="PTHR10655:SF17">
    <property type="entry name" value="LYSOPHOSPHOLIPASE-LIKE PROTEIN 1"/>
    <property type="match status" value="1"/>
</dbReference>
<keyword evidence="2" id="KW-0378">Hydrolase</keyword>
<keyword evidence="5" id="KW-1185">Reference proteome</keyword>
<comment type="similarity">
    <text evidence="1">Belongs to the AB hydrolase superfamily. AB hydrolase 2 family.</text>
</comment>
<dbReference type="Proteomes" id="UP000248795">
    <property type="component" value="Unassembled WGS sequence"/>
</dbReference>
<dbReference type="EMBL" id="QKVK01000009">
    <property type="protein sequence ID" value="PZF75549.1"/>
    <property type="molecule type" value="Genomic_DNA"/>
</dbReference>
<dbReference type="InterPro" id="IPR029058">
    <property type="entry name" value="AB_hydrolase_fold"/>
</dbReference>